<name>A0ABR2K859_9EUKA</name>
<evidence type="ECO:0000313" key="3">
    <source>
        <dbReference type="EMBL" id="KAK8887317.1"/>
    </source>
</evidence>
<reference evidence="3 4" key="1">
    <citation type="submission" date="2024-04" db="EMBL/GenBank/DDBJ databases">
        <title>Tritrichomonas musculus Genome.</title>
        <authorList>
            <person name="Alves-Ferreira E."/>
            <person name="Grigg M."/>
            <person name="Lorenzi H."/>
            <person name="Galac M."/>
        </authorList>
    </citation>
    <scope>NUCLEOTIDE SEQUENCE [LARGE SCALE GENOMIC DNA]</scope>
    <source>
        <strain evidence="3 4">EAF2021</strain>
    </source>
</reference>
<gene>
    <name evidence="3" type="ORF">M9Y10_038355</name>
</gene>
<dbReference type="EMBL" id="JAPFFF010000006">
    <property type="protein sequence ID" value="KAK8887317.1"/>
    <property type="molecule type" value="Genomic_DNA"/>
</dbReference>
<organism evidence="3 4">
    <name type="scientific">Tritrichomonas musculus</name>
    <dbReference type="NCBI Taxonomy" id="1915356"/>
    <lineage>
        <taxon>Eukaryota</taxon>
        <taxon>Metamonada</taxon>
        <taxon>Parabasalia</taxon>
        <taxon>Tritrichomonadida</taxon>
        <taxon>Tritrichomonadidae</taxon>
        <taxon>Tritrichomonas</taxon>
    </lineage>
</organism>
<dbReference type="InterPro" id="IPR004942">
    <property type="entry name" value="Roadblock/LAMTOR2_dom"/>
</dbReference>
<comment type="similarity">
    <text evidence="1">Belongs to the GAMAD family.</text>
</comment>
<evidence type="ECO:0000259" key="2">
    <source>
        <dbReference type="SMART" id="SM00960"/>
    </source>
</evidence>
<sequence>MSVEIDGIMKSLGNLPGVIGTMIMTYNGLPIRTSFKETESIHYAALVSEFIRKAKSVIEPSLLNGTPIDVIRIRSNKNEIIIAPDSKGETILIVVQDAEAQA</sequence>
<comment type="caution">
    <text evidence="3">The sequence shown here is derived from an EMBL/GenBank/DDBJ whole genome shotgun (WGS) entry which is preliminary data.</text>
</comment>
<proteinExistence type="inferred from homology"/>
<keyword evidence="4" id="KW-1185">Reference proteome</keyword>
<dbReference type="Gene3D" id="3.30.450.30">
    <property type="entry name" value="Dynein light chain 2a, cytoplasmic"/>
    <property type="match status" value="1"/>
</dbReference>
<evidence type="ECO:0000256" key="1">
    <source>
        <dbReference type="ARBA" id="ARBA00007191"/>
    </source>
</evidence>
<dbReference type="Pfam" id="PF03259">
    <property type="entry name" value="Robl_LC7"/>
    <property type="match status" value="1"/>
</dbReference>
<accession>A0ABR2K859</accession>
<dbReference type="Proteomes" id="UP001470230">
    <property type="component" value="Unassembled WGS sequence"/>
</dbReference>
<dbReference type="SMART" id="SM00960">
    <property type="entry name" value="Robl_LC7"/>
    <property type="match status" value="1"/>
</dbReference>
<feature type="domain" description="Roadblock/LAMTOR2" evidence="2">
    <location>
        <begin position="5"/>
        <end position="96"/>
    </location>
</feature>
<dbReference type="SUPFAM" id="SSF103196">
    <property type="entry name" value="Roadblock/LC7 domain"/>
    <property type="match status" value="1"/>
</dbReference>
<protein>
    <recommendedName>
        <fullName evidence="2">Roadblock/LAMTOR2 domain-containing protein</fullName>
    </recommendedName>
</protein>
<dbReference type="PANTHER" id="PTHR10779">
    <property type="entry name" value="DYNEIN LIGHT CHAIN ROADBLOCK"/>
    <property type="match status" value="1"/>
</dbReference>
<evidence type="ECO:0000313" key="4">
    <source>
        <dbReference type="Proteomes" id="UP001470230"/>
    </source>
</evidence>